<keyword evidence="7 8" id="KW-0472">Membrane</keyword>
<accession>A0A2H0WRL2</accession>
<sequence length="507" mass="58302">MDRFFEGRWHIFFLFLIIFFWGFLRFYKVSTIANFAYDQARDTDKIRQIIQEKKITLLGPSTSISTGRTGYSTTYFGPIYYYLLIPFLWLAKFDPVGPIMFTAFLGILSIFLLYLIVERLTKDKRASLVASFLYAISPAVIEYSRFIWNTNFIPFFALLLFMSLLNFKKDGSKNWSFASGFLCGVLTQLHFYTYFLTLFAIIFVLFLGRKKKPVMSLVVYSFGFILGIFPMIVFDLRHNFLNSRSIFFNLFHLSDYSNESFGFSLNNLVAVVNGIIVDFIGVKKSVLKLILIMLVGSGTMLFLLDKKAKKRGGIIIFLLFWGLLSSSIFSRQGGVEKRFLLPLSPFIFIFLGLVFSQLSKKRITLILSAVLGGILVFFIFRNAIKKNFITQPVSLGYCRENASLIIKEAKREEQTGVKINIANLADLDRRATCFRYFVNLTDLNILGLEHYPDADILYVIDKKYGWDGIVNNTDTWEVYSFQPKVLLKVLDGTDGVKIYKIGKRKNG</sequence>
<evidence type="ECO:0000256" key="4">
    <source>
        <dbReference type="ARBA" id="ARBA00022679"/>
    </source>
</evidence>
<feature type="transmembrane region" description="Helical" evidence="8">
    <location>
        <begin position="313"/>
        <end position="333"/>
    </location>
</feature>
<gene>
    <name evidence="10" type="ORF">COT63_00715</name>
</gene>
<dbReference type="GO" id="GO:0009103">
    <property type="term" value="P:lipopolysaccharide biosynthetic process"/>
    <property type="evidence" value="ECO:0007669"/>
    <property type="project" value="UniProtKB-ARBA"/>
</dbReference>
<reference evidence="11" key="1">
    <citation type="submission" date="2017-09" db="EMBL/GenBank/DDBJ databases">
        <title>Depth-based differentiation of microbial function through sediment-hosted aquifers and enrichment of novel symbionts in the deep terrestrial subsurface.</title>
        <authorList>
            <person name="Probst A.J."/>
            <person name="Ladd B."/>
            <person name="Jarett J.K."/>
            <person name="Geller-Mcgrath D.E."/>
            <person name="Sieber C.M.K."/>
            <person name="Emerson J.B."/>
            <person name="Anantharaman K."/>
            <person name="Thomas B.C."/>
            <person name="Malmstrom R."/>
            <person name="Stieglmeier M."/>
            <person name="Klingl A."/>
            <person name="Woyke T."/>
            <person name="Ryan C.M."/>
            <person name="Banfield J.F."/>
        </authorList>
    </citation>
    <scope>NUCLEOTIDE SEQUENCE [LARGE SCALE GENOMIC DNA]</scope>
</reference>
<evidence type="ECO:0000313" key="10">
    <source>
        <dbReference type="EMBL" id="PIS15290.1"/>
    </source>
</evidence>
<evidence type="ECO:0000256" key="6">
    <source>
        <dbReference type="ARBA" id="ARBA00022989"/>
    </source>
</evidence>
<keyword evidence="5 8" id="KW-0812">Transmembrane</keyword>
<dbReference type="PANTHER" id="PTHR33908">
    <property type="entry name" value="MANNOSYLTRANSFERASE YKCB-RELATED"/>
    <property type="match status" value="1"/>
</dbReference>
<feature type="transmembrane region" description="Helical" evidence="8">
    <location>
        <begin position="339"/>
        <end position="356"/>
    </location>
</feature>
<feature type="transmembrane region" description="Helical" evidence="8">
    <location>
        <begin position="261"/>
        <end position="280"/>
    </location>
</feature>
<feature type="domain" description="Glycosyltransferase RgtA/B/C/D-like" evidence="9">
    <location>
        <begin position="78"/>
        <end position="225"/>
    </location>
</feature>
<dbReference type="InterPro" id="IPR038731">
    <property type="entry name" value="RgtA/B/C-like"/>
</dbReference>
<evidence type="ECO:0000256" key="8">
    <source>
        <dbReference type="SAM" id="Phobius"/>
    </source>
</evidence>
<feature type="transmembrane region" description="Helical" evidence="8">
    <location>
        <begin position="152"/>
        <end position="168"/>
    </location>
</feature>
<protein>
    <recommendedName>
        <fullName evidence="9">Glycosyltransferase RgtA/B/C/D-like domain-containing protein</fullName>
    </recommendedName>
</protein>
<evidence type="ECO:0000256" key="2">
    <source>
        <dbReference type="ARBA" id="ARBA00022475"/>
    </source>
</evidence>
<evidence type="ECO:0000256" key="1">
    <source>
        <dbReference type="ARBA" id="ARBA00004651"/>
    </source>
</evidence>
<keyword evidence="3" id="KW-0328">Glycosyltransferase</keyword>
<dbReference type="GO" id="GO:0005886">
    <property type="term" value="C:plasma membrane"/>
    <property type="evidence" value="ECO:0007669"/>
    <property type="project" value="UniProtKB-SubCell"/>
</dbReference>
<dbReference type="Pfam" id="PF13231">
    <property type="entry name" value="PMT_2"/>
    <property type="match status" value="1"/>
</dbReference>
<dbReference type="AlphaFoldDB" id="A0A2H0WRL2"/>
<comment type="caution">
    <text evidence="10">The sequence shown here is derived from an EMBL/GenBank/DDBJ whole genome shotgun (WGS) entry which is preliminary data.</text>
</comment>
<name>A0A2H0WRL2_9BACT</name>
<evidence type="ECO:0000256" key="3">
    <source>
        <dbReference type="ARBA" id="ARBA00022676"/>
    </source>
</evidence>
<evidence type="ECO:0000259" key="9">
    <source>
        <dbReference type="Pfam" id="PF13231"/>
    </source>
</evidence>
<dbReference type="InterPro" id="IPR050297">
    <property type="entry name" value="LipidA_mod_glycosyltrf_83"/>
</dbReference>
<keyword evidence="6 8" id="KW-1133">Transmembrane helix</keyword>
<comment type="subcellular location">
    <subcellularLocation>
        <location evidence="1">Cell membrane</location>
        <topology evidence="1">Multi-pass membrane protein</topology>
    </subcellularLocation>
</comment>
<feature type="transmembrane region" description="Helical" evidence="8">
    <location>
        <begin position="363"/>
        <end position="380"/>
    </location>
</feature>
<feature type="transmembrane region" description="Helical" evidence="8">
    <location>
        <begin position="214"/>
        <end position="234"/>
    </location>
</feature>
<keyword evidence="2" id="KW-1003">Cell membrane</keyword>
<dbReference type="Proteomes" id="UP000231282">
    <property type="component" value="Unassembled WGS sequence"/>
</dbReference>
<dbReference type="PANTHER" id="PTHR33908:SF11">
    <property type="entry name" value="MEMBRANE PROTEIN"/>
    <property type="match status" value="1"/>
</dbReference>
<evidence type="ECO:0000313" key="11">
    <source>
        <dbReference type="Proteomes" id="UP000231282"/>
    </source>
</evidence>
<evidence type="ECO:0000256" key="7">
    <source>
        <dbReference type="ARBA" id="ARBA00023136"/>
    </source>
</evidence>
<dbReference type="EMBL" id="PEZH01000012">
    <property type="protein sequence ID" value="PIS15290.1"/>
    <property type="molecule type" value="Genomic_DNA"/>
</dbReference>
<feature type="transmembrane region" description="Helical" evidence="8">
    <location>
        <begin position="9"/>
        <end position="27"/>
    </location>
</feature>
<feature type="transmembrane region" description="Helical" evidence="8">
    <location>
        <begin position="96"/>
        <end position="116"/>
    </location>
</feature>
<evidence type="ECO:0000256" key="5">
    <source>
        <dbReference type="ARBA" id="ARBA00022692"/>
    </source>
</evidence>
<organism evidence="10 11">
    <name type="scientific">Candidatus Shapirobacteria bacterium CG09_land_8_20_14_0_10_38_17</name>
    <dbReference type="NCBI Taxonomy" id="1974884"/>
    <lineage>
        <taxon>Bacteria</taxon>
        <taxon>Candidatus Shapironibacteriota</taxon>
    </lineage>
</organism>
<keyword evidence="4" id="KW-0808">Transferase</keyword>
<feature type="transmembrane region" description="Helical" evidence="8">
    <location>
        <begin position="189"/>
        <end position="208"/>
    </location>
</feature>
<feature type="transmembrane region" description="Helical" evidence="8">
    <location>
        <begin position="286"/>
        <end position="304"/>
    </location>
</feature>
<dbReference type="GO" id="GO:0016763">
    <property type="term" value="F:pentosyltransferase activity"/>
    <property type="evidence" value="ECO:0007669"/>
    <property type="project" value="TreeGrafter"/>
</dbReference>
<proteinExistence type="predicted"/>